<evidence type="ECO:0000313" key="3">
    <source>
        <dbReference type="Proteomes" id="UP000277179"/>
    </source>
</evidence>
<dbReference type="Proteomes" id="UP000277179">
    <property type="component" value="Unassembled WGS sequence"/>
</dbReference>
<organism evidence="2 3">
    <name type="scientific">Pseudomonas salomonii</name>
    <dbReference type="NCBI Taxonomy" id="191391"/>
    <lineage>
        <taxon>Bacteria</taxon>
        <taxon>Pseudomonadati</taxon>
        <taxon>Pseudomonadota</taxon>
        <taxon>Gammaproteobacteria</taxon>
        <taxon>Pseudomonadales</taxon>
        <taxon>Pseudomonadaceae</taxon>
        <taxon>Pseudomonas</taxon>
    </lineage>
</organism>
<feature type="signal peptide" evidence="1">
    <location>
        <begin position="1"/>
        <end position="30"/>
    </location>
</feature>
<keyword evidence="1" id="KW-0732">Signal</keyword>
<reference evidence="2 3" key="1">
    <citation type="submission" date="2018-08" db="EMBL/GenBank/DDBJ databases">
        <title>Recombination of ecologically and evolutionarily significant loci maintains genetic cohesion in the Pseudomonas syringae species complex.</title>
        <authorList>
            <person name="Dillon M."/>
            <person name="Thakur S."/>
            <person name="Almeida R.N.D."/>
            <person name="Weir B.S."/>
            <person name="Guttman D.S."/>
        </authorList>
    </citation>
    <scope>NUCLEOTIDE SEQUENCE [LARGE SCALE GENOMIC DNA]</scope>
    <source>
        <strain evidence="2 3">ICMP 11288</strain>
    </source>
</reference>
<evidence type="ECO:0000256" key="1">
    <source>
        <dbReference type="SAM" id="SignalP"/>
    </source>
</evidence>
<dbReference type="EMBL" id="RBRL01000056">
    <property type="protein sequence ID" value="RMQ92217.1"/>
    <property type="molecule type" value="Genomic_DNA"/>
</dbReference>
<gene>
    <name evidence="2" type="ORF">ALP97_02227</name>
</gene>
<comment type="caution">
    <text evidence="2">The sequence shown here is derived from an EMBL/GenBank/DDBJ whole genome shotgun (WGS) entry which is preliminary data.</text>
</comment>
<dbReference type="AlphaFoldDB" id="A0A3M4QP26"/>
<protein>
    <recommendedName>
        <fullName evidence="4">TonB-dependent siderophore receptor</fullName>
    </recommendedName>
</protein>
<proteinExistence type="predicted"/>
<evidence type="ECO:0000313" key="2">
    <source>
        <dbReference type="EMBL" id="RMQ92217.1"/>
    </source>
</evidence>
<name>A0A3M4QP26_9PSED</name>
<feature type="chain" id="PRO_5018099890" description="TonB-dependent siderophore receptor" evidence="1">
    <location>
        <begin position="31"/>
        <end position="62"/>
    </location>
</feature>
<accession>A0A3M4QP26</accession>
<evidence type="ECO:0008006" key="4">
    <source>
        <dbReference type="Google" id="ProtNLM"/>
    </source>
</evidence>
<sequence>MSVQLHGGKAFTPSLMALAVCLATSPATFAADAQQPPEVVELGATQINTEQVLGATTEGSQS</sequence>